<accession>A0A1J4MFJ2</accession>
<dbReference type="EMBL" id="LRBS01000121">
    <property type="protein sequence ID" value="OII71605.1"/>
    <property type="molecule type" value="Genomic_DNA"/>
</dbReference>
<name>A0A1J4MFJ2_9CRYT</name>
<comment type="caution">
    <text evidence="1">The sequence shown here is derived from an EMBL/GenBank/DDBJ whole genome shotgun (WGS) entry which is preliminary data.</text>
</comment>
<dbReference type="Proteomes" id="UP000186804">
    <property type="component" value="Unassembled WGS sequence"/>
</dbReference>
<reference evidence="1 2" key="1">
    <citation type="submission" date="2016-10" db="EMBL/GenBank/DDBJ databases">
        <title>Reductive evolution of mitochondrial metabolism and differential evolution of invasion-related proteins in Cryptosporidium.</title>
        <authorList>
            <person name="Liu S."/>
            <person name="Roellig D.M."/>
            <person name="Guo Y."/>
            <person name="Li N."/>
            <person name="Frace M.A."/>
            <person name="Tang K."/>
            <person name="Zhang L."/>
            <person name="Feng Y."/>
            <person name="Xiao L."/>
        </authorList>
    </citation>
    <scope>NUCLEOTIDE SEQUENCE [LARGE SCALE GENOMIC DNA]</scope>
    <source>
        <strain evidence="1">30847</strain>
    </source>
</reference>
<dbReference type="AlphaFoldDB" id="A0A1J4MFJ2"/>
<keyword evidence="2" id="KW-1185">Reference proteome</keyword>
<proteinExistence type="predicted"/>
<dbReference type="OrthoDB" id="341793at2759"/>
<dbReference type="VEuPathDB" id="CryptoDB:cand_033180"/>
<protein>
    <submittedName>
        <fullName evidence="1">Uncharacterized protein</fullName>
    </submittedName>
</protein>
<dbReference type="GeneID" id="92367502"/>
<evidence type="ECO:0000313" key="1">
    <source>
        <dbReference type="EMBL" id="OII71605.1"/>
    </source>
</evidence>
<organism evidence="1 2">
    <name type="scientific">Cryptosporidium andersoni</name>
    <dbReference type="NCBI Taxonomy" id="117008"/>
    <lineage>
        <taxon>Eukaryota</taxon>
        <taxon>Sar</taxon>
        <taxon>Alveolata</taxon>
        <taxon>Apicomplexa</taxon>
        <taxon>Conoidasida</taxon>
        <taxon>Coccidia</taxon>
        <taxon>Eucoccidiorida</taxon>
        <taxon>Eimeriorina</taxon>
        <taxon>Cryptosporidiidae</taxon>
        <taxon>Cryptosporidium</taxon>
    </lineage>
</organism>
<evidence type="ECO:0000313" key="2">
    <source>
        <dbReference type="Proteomes" id="UP000186804"/>
    </source>
</evidence>
<dbReference type="RefSeq" id="XP_067066795.1">
    <property type="nucleotide sequence ID" value="XM_067213544.1"/>
</dbReference>
<gene>
    <name evidence="1" type="ORF">cand_033180</name>
</gene>
<sequence>MQRKDSCQSIEWFDPVSRQCSKWSRTSYYTARTELSIFEDDEYQSDSSKMIENTENIATSFETPVITRKSVSFKLLDAKHRSETVDISILQGSGEEIRNRHTVRNRSQSSPIKSILRNFKSEYEEQSLILPLKVDLPMIKDRQDIFHYPTLYPPNIENSLNYLDFSNKGFQIEDRTKIDYVDPNESMQSRSSNTMFHIRTSFNNENLASVECLEKDICKQIVYPTKLRPITCPIDTLNYECVSIKVNRALTTPLNELVLTPILSTIIEEENEVEKISENSSCLYCSRVCCFN</sequence>